<dbReference type="EMBL" id="SWQE01000006">
    <property type="protein sequence ID" value="NFJ09121.1"/>
    <property type="molecule type" value="Genomic_DNA"/>
</dbReference>
<proteinExistence type="predicted"/>
<dbReference type="AlphaFoldDB" id="A0A846J7F3"/>
<dbReference type="Proteomes" id="UP000480039">
    <property type="component" value="Unassembled WGS sequence"/>
</dbReference>
<dbReference type="InterPro" id="IPR010866">
    <property type="entry name" value="A-2_8-polyST"/>
</dbReference>
<comment type="caution">
    <text evidence="1">The sequence shown here is derived from an EMBL/GenBank/DDBJ whole genome shotgun (WGS) entry which is preliminary data.</text>
</comment>
<dbReference type="Pfam" id="PF07388">
    <property type="entry name" value="A-2_8-polyST"/>
    <property type="match status" value="1"/>
</dbReference>
<evidence type="ECO:0000313" key="1">
    <source>
        <dbReference type="EMBL" id="NFJ09121.1"/>
    </source>
</evidence>
<name>A0A846J7F3_CLOBO</name>
<accession>A0A846J7F3</accession>
<organism evidence="1 2">
    <name type="scientific">Clostridium botulinum</name>
    <dbReference type="NCBI Taxonomy" id="1491"/>
    <lineage>
        <taxon>Bacteria</taxon>
        <taxon>Bacillati</taxon>
        <taxon>Bacillota</taxon>
        <taxon>Clostridia</taxon>
        <taxon>Eubacteriales</taxon>
        <taxon>Clostridiaceae</taxon>
        <taxon>Clostridium</taxon>
    </lineage>
</organism>
<sequence length="317" mass="38076">MNLYVCSTPYHLFVTLCDIANKDVKNYIYLSTPDYNVFRMFLKYKEKLSIFKNIEKVWVRKRNNFYERLFIEEIKDELEYKRLKKIIISSNVIIFPWNSYSLFSPSEYIFKYAKKVRLIEDGANLYVMRKPSKLSRLVKKYIYRRDLEFYRDEKITEVMVQFPEKYPEHLKDKLVYLDLNSMVNKINSDVQKNIVNIFVDKLNMYDFKNKSLLILSQPLSEDGYIKEEEKIELYKHIIDTHGQDYNIILKKHPREKTIYNFSQTLELDGDFPSEVFKLLDIKFEKAIGICTGAIKFVDAKEAFNIDEDFLKKCKVKK</sequence>
<evidence type="ECO:0000313" key="2">
    <source>
        <dbReference type="Proteomes" id="UP000480039"/>
    </source>
</evidence>
<dbReference type="Gene3D" id="3.40.50.11110">
    <property type="entry name" value="Sialyltransferase, C-terminal GT-B Rossman nucleotide-binding domain"/>
    <property type="match status" value="1"/>
</dbReference>
<reference evidence="1 2" key="1">
    <citation type="submission" date="2019-04" db="EMBL/GenBank/DDBJ databases">
        <title>Genome sequencing of Clostridium botulinum Groups I-IV and Clostridium butyricum.</title>
        <authorList>
            <person name="Brunt J."/>
            <person name="Van Vliet A.H.M."/>
            <person name="Stringer S.C."/>
            <person name="Carter A.T."/>
            <person name="Peck M.W."/>
        </authorList>
    </citation>
    <scope>NUCLEOTIDE SEQUENCE [LARGE SCALE GENOMIC DNA]</scope>
    <source>
        <strain evidence="1 2">Colworth BL30</strain>
    </source>
</reference>
<protein>
    <submittedName>
        <fullName evidence="1">Exopolysaccharide biosynthesis protein</fullName>
    </submittedName>
</protein>
<gene>
    <name evidence="1" type="ORF">FC871_11710</name>
</gene>